<dbReference type="HOGENOM" id="CLU_2060817_0_0_1"/>
<dbReference type="GeneID" id="69035664"/>
<dbReference type="InParanoid" id="C0NH26"/>
<protein>
    <submittedName>
        <fullName evidence="2">Uncharacterized protein</fullName>
    </submittedName>
</protein>
<name>C0NH26_AJECG</name>
<proteinExistence type="predicted"/>
<evidence type="ECO:0000256" key="1">
    <source>
        <dbReference type="SAM" id="MobiDB-lite"/>
    </source>
</evidence>
<feature type="compositionally biased region" description="Basic and acidic residues" evidence="1">
    <location>
        <begin position="71"/>
        <end position="80"/>
    </location>
</feature>
<organism evidence="2 3">
    <name type="scientific">Ajellomyces capsulatus (strain G186AR / H82 / ATCC MYA-2454 / RMSCC 2432)</name>
    <name type="common">Darling's disease fungus</name>
    <name type="synonym">Histoplasma capsulatum</name>
    <dbReference type="NCBI Taxonomy" id="447093"/>
    <lineage>
        <taxon>Eukaryota</taxon>
        <taxon>Fungi</taxon>
        <taxon>Dikarya</taxon>
        <taxon>Ascomycota</taxon>
        <taxon>Pezizomycotina</taxon>
        <taxon>Eurotiomycetes</taxon>
        <taxon>Eurotiomycetidae</taxon>
        <taxon>Onygenales</taxon>
        <taxon>Ajellomycetaceae</taxon>
        <taxon>Histoplasma</taxon>
    </lineage>
</organism>
<sequence>MSERAAQLCHGQTTNRHRQSRPVVLVVLAAKLGGDGMAEEKWWLGLAAGDQPGLRSSQSRRWGNGHTRTYTTREVRERSAYSDGRLQNADRRPQTADESESESLGLPTEHIHGCTVDNL</sequence>
<dbReference type="RefSeq" id="XP_045289592.1">
    <property type="nucleotide sequence ID" value="XM_045429697.1"/>
</dbReference>
<evidence type="ECO:0000313" key="2">
    <source>
        <dbReference type="EMBL" id="EEH09111.1"/>
    </source>
</evidence>
<dbReference type="AlphaFoldDB" id="C0NH26"/>
<dbReference type="EMBL" id="GG663365">
    <property type="protein sequence ID" value="EEH09111.1"/>
    <property type="molecule type" value="Genomic_DNA"/>
</dbReference>
<gene>
    <name evidence="2" type="ORF">HCBG_02648</name>
</gene>
<dbReference type="Proteomes" id="UP000001631">
    <property type="component" value="Unassembled WGS sequence"/>
</dbReference>
<keyword evidence="3" id="KW-1185">Reference proteome</keyword>
<feature type="region of interest" description="Disordered" evidence="1">
    <location>
        <begin position="49"/>
        <end position="119"/>
    </location>
</feature>
<evidence type="ECO:0000313" key="3">
    <source>
        <dbReference type="Proteomes" id="UP000001631"/>
    </source>
</evidence>
<accession>C0NH26</accession>
<reference evidence="2" key="1">
    <citation type="submission" date="2009-02" db="EMBL/GenBank/DDBJ databases">
        <title>The Genome Sequence of Ajellomyces capsulatus strain G186AR.</title>
        <authorList>
            <consortium name="The Broad Institute Genome Sequencing Platform"/>
            <person name="Champion M."/>
            <person name="Cuomo C."/>
            <person name="Ma L.-J."/>
            <person name="Henn M.R."/>
            <person name="Sil A."/>
            <person name="Goldman B."/>
            <person name="Young S.K."/>
            <person name="Kodira C.D."/>
            <person name="Zeng Q."/>
            <person name="Koehrsen M."/>
            <person name="Alvarado L."/>
            <person name="Berlin A."/>
            <person name="Borenstein D."/>
            <person name="Chen Z."/>
            <person name="Engels R."/>
            <person name="Freedman E."/>
            <person name="Gellesch M."/>
            <person name="Goldberg J."/>
            <person name="Griggs A."/>
            <person name="Gujja S."/>
            <person name="Heiman D."/>
            <person name="Hepburn T."/>
            <person name="Howarth C."/>
            <person name="Jen D."/>
            <person name="Larson L."/>
            <person name="Lewis B."/>
            <person name="Mehta T."/>
            <person name="Park D."/>
            <person name="Pearson M."/>
            <person name="Roberts A."/>
            <person name="Saif S."/>
            <person name="Shea T."/>
            <person name="Shenoy N."/>
            <person name="Sisk P."/>
            <person name="Stolte C."/>
            <person name="Sykes S."/>
            <person name="Walk T."/>
            <person name="White J."/>
            <person name="Yandava C."/>
            <person name="Klein B."/>
            <person name="McEwen J.G."/>
            <person name="Puccia R."/>
            <person name="Goldman G.H."/>
            <person name="Felipe M.S."/>
            <person name="Nino-Vega G."/>
            <person name="San-Blas G."/>
            <person name="Taylor J."/>
            <person name="Mendoza L."/>
            <person name="Galagan J."/>
            <person name="Nusbaum C."/>
            <person name="Birren B."/>
        </authorList>
    </citation>
    <scope>NUCLEOTIDE SEQUENCE</scope>
    <source>
        <strain evidence="2">G186AR</strain>
    </source>
</reference>